<dbReference type="OrthoDB" id="276323at2759"/>
<dbReference type="EMBL" id="LAEV01001394">
    <property type="protein sequence ID" value="KKA28222.1"/>
    <property type="molecule type" value="Genomic_DNA"/>
</dbReference>
<feature type="region of interest" description="Disordered" evidence="2">
    <location>
        <begin position="1"/>
        <end position="85"/>
    </location>
</feature>
<evidence type="ECO:0000256" key="2">
    <source>
        <dbReference type="SAM" id="MobiDB-lite"/>
    </source>
</evidence>
<comment type="similarity">
    <text evidence="1">Belongs to the TCP11 family.</text>
</comment>
<keyword evidence="4" id="KW-1185">Reference proteome</keyword>
<feature type="compositionally biased region" description="Gly residues" evidence="2">
    <location>
        <begin position="1"/>
        <end position="11"/>
    </location>
</feature>
<feature type="compositionally biased region" description="Basic residues" evidence="2">
    <location>
        <begin position="363"/>
        <end position="375"/>
    </location>
</feature>
<proteinExistence type="inferred from homology"/>
<comment type="caution">
    <text evidence="3">The sequence shown here is derived from an EMBL/GenBank/DDBJ whole genome shotgun (WGS) entry which is preliminary data.</text>
</comment>
<organism evidence="3 4">
    <name type="scientific">Thielaviopsis punctulata</name>
    <dbReference type="NCBI Taxonomy" id="72032"/>
    <lineage>
        <taxon>Eukaryota</taxon>
        <taxon>Fungi</taxon>
        <taxon>Dikarya</taxon>
        <taxon>Ascomycota</taxon>
        <taxon>Pezizomycotina</taxon>
        <taxon>Sordariomycetes</taxon>
        <taxon>Hypocreomycetidae</taxon>
        <taxon>Microascales</taxon>
        <taxon>Ceratocystidaceae</taxon>
        <taxon>Thielaviopsis</taxon>
    </lineage>
</organism>
<gene>
    <name evidence="3" type="ORF">TD95_005324</name>
</gene>
<evidence type="ECO:0000313" key="3">
    <source>
        <dbReference type="EMBL" id="KKA28222.1"/>
    </source>
</evidence>
<evidence type="ECO:0000313" key="4">
    <source>
        <dbReference type="Proteomes" id="UP000033483"/>
    </source>
</evidence>
<feature type="region of interest" description="Disordered" evidence="2">
    <location>
        <begin position="363"/>
        <end position="388"/>
    </location>
</feature>
<dbReference type="InterPro" id="IPR008862">
    <property type="entry name" value="Tcp11"/>
</dbReference>
<dbReference type="GO" id="GO:0010737">
    <property type="term" value="P:protein kinase A signaling"/>
    <property type="evidence" value="ECO:0007669"/>
    <property type="project" value="TreeGrafter"/>
</dbReference>
<reference evidence="3 4" key="1">
    <citation type="submission" date="2015-03" db="EMBL/GenBank/DDBJ databases">
        <authorList>
            <person name="Radwan O."/>
            <person name="Al-Naeli F.A."/>
            <person name="Rendon G.A."/>
            <person name="Fields C."/>
        </authorList>
    </citation>
    <scope>NUCLEOTIDE SEQUENCE [LARGE SCALE GENOMIC DNA]</scope>
    <source>
        <strain evidence="3">CR-DP1</strain>
    </source>
</reference>
<feature type="compositionally biased region" description="Low complexity" evidence="2">
    <location>
        <begin position="61"/>
        <end position="77"/>
    </location>
</feature>
<feature type="compositionally biased region" description="Polar residues" evidence="2">
    <location>
        <begin position="24"/>
        <end position="36"/>
    </location>
</feature>
<sequence length="664" mass="74384">MASEEGAGGGMENTKGKEPEVQATVKTQTSTIQMPQVEQPRRFDGSASAKQPQSTTPPVLSRTNSSKSSSASKTQSSEPCLEPPVTRNTLVELDVNRIVLNSRLRHDINFDPELHFRPNMDGDKGRKKNQKAELFWTTLQDQLNMFLVDRPAFVEKYGESNNWCLPNLLKAVKEIIQTLVPSRDRQSLEECFNLELLMQQFNHGVADLEKLALWLATLLKSHCAPMRDEWVDDMYNMLSKGNRENDIKTLVKGLRDLLSVLEAMKLDVANHQIRCLRPSLIEDTVKFEKRYFDKKIQSERLDVKPACAWFKSVRLAAKDIATHPSATEANASHMRALGDLAVLGVAMAQMTLPVLFPRAFHTTHSHHHHHHHHHNASSSRSSQTSIPPTFMHDEERIHKFREEALEMTAVAIAMRMYDQLIKEAPKAVPMPAPTSSPNVPSYLSDGMDVDFDFNSPPLSRPSSVTLSANGSASSSPRSSPRASMIFNAPPRQPTAKETRDNVYQSLIDLLRNVPSSSQRNGATRWEAVAPMWALQIVRNSSAPLERVTEIENAFKQSMATLTTEDAMAVQKEVYHHLVWEIMPRLRDFNGMKAWHLFTNGTSGRPYNPSRGVTSAPLKPEIAGIALMATKIAHVATLHYQVWAPVYESATLSETEEYASASQKS</sequence>
<dbReference type="AlphaFoldDB" id="A0A0F4ZCG1"/>
<dbReference type="Pfam" id="PF05794">
    <property type="entry name" value="Tcp11"/>
    <property type="match status" value="1"/>
</dbReference>
<feature type="compositionally biased region" description="Polar residues" evidence="2">
    <location>
        <begin position="456"/>
        <end position="470"/>
    </location>
</feature>
<dbReference type="Proteomes" id="UP000033483">
    <property type="component" value="Unassembled WGS sequence"/>
</dbReference>
<evidence type="ECO:0000256" key="1">
    <source>
        <dbReference type="ARBA" id="ARBA00010954"/>
    </source>
</evidence>
<name>A0A0F4ZCG1_9PEZI</name>
<feature type="compositionally biased region" description="Polar residues" evidence="2">
    <location>
        <begin position="48"/>
        <end position="58"/>
    </location>
</feature>
<accession>A0A0F4ZCG1</accession>
<feature type="region of interest" description="Disordered" evidence="2">
    <location>
        <begin position="453"/>
        <end position="498"/>
    </location>
</feature>
<feature type="compositionally biased region" description="Low complexity" evidence="2">
    <location>
        <begin position="376"/>
        <end position="385"/>
    </location>
</feature>
<dbReference type="PANTHER" id="PTHR12832">
    <property type="entry name" value="TESTIS-SPECIFIC PROTEIN PBS13 T-COMPLEX 11"/>
    <property type="match status" value="1"/>
</dbReference>
<protein>
    <submittedName>
        <fullName evidence="3">Uncharacterized protein</fullName>
    </submittedName>
</protein>
<feature type="compositionally biased region" description="Low complexity" evidence="2">
    <location>
        <begin position="471"/>
        <end position="483"/>
    </location>
</feature>
<dbReference type="PANTHER" id="PTHR12832:SF11">
    <property type="entry name" value="LD23868P"/>
    <property type="match status" value="1"/>
</dbReference>